<reference evidence="1 2" key="1">
    <citation type="journal article" date="2014" name="PLoS Genet.">
        <title>The Genome of Spironucleus salmonicida Highlights a Fish Pathogen Adapted to Fluctuating Environments.</title>
        <authorList>
            <person name="Xu F."/>
            <person name="Jerlstrom-Hultqvist J."/>
            <person name="Einarsson E."/>
            <person name="Astvaldsson A."/>
            <person name="Svard S.G."/>
            <person name="Andersson J.O."/>
        </authorList>
    </citation>
    <scope>NUCLEOTIDE SEQUENCE</scope>
    <source>
        <strain evidence="2">ATCC 50377</strain>
    </source>
</reference>
<evidence type="ECO:0000313" key="3">
    <source>
        <dbReference type="Proteomes" id="UP000018208"/>
    </source>
</evidence>
<dbReference type="VEuPathDB" id="GiardiaDB:SS50377_26707"/>
<protein>
    <submittedName>
        <fullName evidence="1">Uncharacterized protein</fullName>
    </submittedName>
</protein>
<accession>V6M6Z3</accession>
<reference evidence="2" key="2">
    <citation type="submission" date="2020-12" db="EMBL/GenBank/DDBJ databases">
        <title>New Spironucleus salmonicida genome in near-complete chromosomes.</title>
        <authorList>
            <person name="Xu F."/>
            <person name="Kurt Z."/>
            <person name="Jimenez-Gonzalez A."/>
            <person name="Astvaldsson A."/>
            <person name="Andersson J.O."/>
            <person name="Svard S.G."/>
        </authorList>
    </citation>
    <scope>NUCLEOTIDE SEQUENCE</scope>
    <source>
        <strain evidence="2">ATCC 50377</strain>
    </source>
</reference>
<dbReference type="Proteomes" id="UP000018208">
    <property type="component" value="Unassembled WGS sequence"/>
</dbReference>
<evidence type="ECO:0000313" key="2">
    <source>
        <dbReference type="EMBL" id="KAH0570427.1"/>
    </source>
</evidence>
<sequence>MNNSKENQMQLPLDQDVDLEMNAQIYFTKLPNLRKYELNIMAPPKVTIKTGQEFEIFNYVSPVRQKEKLVNKKNPIQRGQRKHLKKIELDQIDSVEIYGLKSPVKVYESVIQFRQ</sequence>
<name>V6M6Z3_9EUKA</name>
<dbReference type="EMBL" id="AUWU02000007">
    <property type="protein sequence ID" value="KAH0570427.1"/>
    <property type="molecule type" value="Genomic_DNA"/>
</dbReference>
<dbReference type="EMBL" id="KI545953">
    <property type="protein sequence ID" value="EST49179.1"/>
    <property type="molecule type" value="Genomic_DNA"/>
</dbReference>
<evidence type="ECO:0000313" key="1">
    <source>
        <dbReference type="EMBL" id="EST49179.1"/>
    </source>
</evidence>
<organism evidence="1">
    <name type="scientific">Spironucleus salmonicida</name>
    <dbReference type="NCBI Taxonomy" id="348837"/>
    <lineage>
        <taxon>Eukaryota</taxon>
        <taxon>Metamonada</taxon>
        <taxon>Diplomonadida</taxon>
        <taxon>Hexamitidae</taxon>
        <taxon>Hexamitinae</taxon>
        <taxon>Spironucleus</taxon>
    </lineage>
</organism>
<proteinExistence type="predicted"/>
<dbReference type="AlphaFoldDB" id="V6M6Z3"/>
<keyword evidence="3" id="KW-1185">Reference proteome</keyword>
<gene>
    <name evidence="1" type="ORF">SS50377_10394</name>
    <name evidence="2" type="ORF">SS50377_26707</name>
</gene>